<protein>
    <submittedName>
        <fullName evidence="9">Nicotinamide riboside transporter PnuC</fullName>
    </submittedName>
</protein>
<evidence type="ECO:0000256" key="5">
    <source>
        <dbReference type="ARBA" id="ARBA00022692"/>
    </source>
</evidence>
<evidence type="ECO:0000313" key="11">
    <source>
        <dbReference type="Proteomes" id="UP000829758"/>
    </source>
</evidence>
<accession>A0A9X1M4G7</accession>
<dbReference type="GO" id="GO:0005886">
    <property type="term" value="C:plasma membrane"/>
    <property type="evidence" value="ECO:0007669"/>
    <property type="project" value="UniProtKB-SubCell"/>
</dbReference>
<feature type="transmembrane region" description="Helical" evidence="8">
    <location>
        <begin position="79"/>
        <end position="96"/>
    </location>
</feature>
<sequence length="228" mass="24572">MTINKDVDAMDAILDWMNAPAADLLGAPVSWIEVIGFVTGAACVYGVARQRAWNWPIGIINNVAFMILFFGAGLYGETLLQAVFAAVSVYGWYNWVRGARETNSTGDLPIRDAGPRELACGVGAVALATVAIAMILTHGTDSEVPWPDAFVLAASLLATYGQARKIFQHWYAWIVIDLVSIPLYFSRGLNLTAILYMGFLALCIYGLVDWKRTRNAAAPAAAAGKVPA</sequence>
<evidence type="ECO:0000256" key="8">
    <source>
        <dbReference type="SAM" id="Phobius"/>
    </source>
</evidence>
<feature type="transmembrane region" description="Helical" evidence="8">
    <location>
        <begin position="55"/>
        <end position="73"/>
    </location>
</feature>
<evidence type="ECO:0000313" key="10">
    <source>
        <dbReference type="EMBL" id="UON90945.1"/>
    </source>
</evidence>
<keyword evidence="11" id="KW-1185">Reference proteome</keyword>
<keyword evidence="5 8" id="KW-0812">Transmembrane</keyword>
<dbReference type="PANTHER" id="PTHR36122:SF2">
    <property type="entry name" value="NICOTINAMIDE RIBOSIDE TRANSPORTER PNUC"/>
    <property type="match status" value="1"/>
</dbReference>
<evidence type="ECO:0000256" key="4">
    <source>
        <dbReference type="ARBA" id="ARBA00022475"/>
    </source>
</evidence>
<dbReference type="Pfam" id="PF04973">
    <property type="entry name" value="NMN_transporter"/>
    <property type="match status" value="1"/>
</dbReference>
<feature type="transmembrane region" description="Helical" evidence="8">
    <location>
        <begin position="191"/>
        <end position="208"/>
    </location>
</feature>
<evidence type="ECO:0000256" key="7">
    <source>
        <dbReference type="ARBA" id="ARBA00023136"/>
    </source>
</evidence>
<keyword evidence="7 8" id="KW-0472">Membrane</keyword>
<dbReference type="RefSeq" id="WP_227901599.1">
    <property type="nucleotide sequence ID" value="NZ_CP094984.1"/>
</dbReference>
<evidence type="ECO:0000313" key="9">
    <source>
        <dbReference type="EMBL" id="MCC3271268.1"/>
    </source>
</evidence>
<evidence type="ECO:0000256" key="6">
    <source>
        <dbReference type="ARBA" id="ARBA00022989"/>
    </source>
</evidence>
<feature type="transmembrane region" description="Helical" evidence="8">
    <location>
        <begin position="24"/>
        <end position="48"/>
    </location>
</feature>
<keyword evidence="3" id="KW-0813">Transport</keyword>
<dbReference type="Proteomes" id="UP001155145">
    <property type="component" value="Unassembled WGS sequence"/>
</dbReference>
<evidence type="ECO:0000256" key="2">
    <source>
        <dbReference type="ARBA" id="ARBA00006669"/>
    </source>
</evidence>
<dbReference type="Proteomes" id="UP000829758">
    <property type="component" value="Chromosome"/>
</dbReference>
<dbReference type="AlphaFoldDB" id="A0A9X1M4G7"/>
<dbReference type="EMBL" id="JAJFZT010000001">
    <property type="protein sequence ID" value="MCC3271268.1"/>
    <property type="molecule type" value="Genomic_DNA"/>
</dbReference>
<evidence type="ECO:0000256" key="3">
    <source>
        <dbReference type="ARBA" id="ARBA00022448"/>
    </source>
</evidence>
<dbReference type="NCBIfam" id="TIGR01528">
    <property type="entry name" value="NMN_trans_PnuC"/>
    <property type="match status" value="1"/>
</dbReference>
<organism evidence="9 12">
    <name type="scientific">Arthrobacter zhangbolii</name>
    <dbReference type="NCBI Taxonomy" id="2886936"/>
    <lineage>
        <taxon>Bacteria</taxon>
        <taxon>Bacillati</taxon>
        <taxon>Actinomycetota</taxon>
        <taxon>Actinomycetes</taxon>
        <taxon>Micrococcales</taxon>
        <taxon>Micrococcaceae</taxon>
        <taxon>Arthrobacter</taxon>
    </lineage>
</organism>
<dbReference type="PANTHER" id="PTHR36122">
    <property type="entry name" value="NICOTINAMIDE RIBOSIDE TRANSPORTER PNUC"/>
    <property type="match status" value="1"/>
</dbReference>
<keyword evidence="6 8" id="KW-1133">Transmembrane helix</keyword>
<evidence type="ECO:0000256" key="1">
    <source>
        <dbReference type="ARBA" id="ARBA00004651"/>
    </source>
</evidence>
<dbReference type="InterPro" id="IPR006419">
    <property type="entry name" value="NMN_transpt_PnuC"/>
</dbReference>
<gene>
    <name evidence="9" type="primary">pnuC</name>
    <name evidence="9" type="ORF">LJ755_00810</name>
    <name evidence="10" type="ORF">MUK71_09875</name>
</gene>
<dbReference type="EMBL" id="CP094984">
    <property type="protein sequence ID" value="UON90945.1"/>
    <property type="molecule type" value="Genomic_DNA"/>
</dbReference>
<dbReference type="GO" id="GO:0034257">
    <property type="term" value="F:nicotinamide riboside transmembrane transporter activity"/>
    <property type="evidence" value="ECO:0007669"/>
    <property type="project" value="InterPro"/>
</dbReference>
<keyword evidence="4" id="KW-1003">Cell membrane</keyword>
<name>A0A9X1M4G7_9MICC</name>
<comment type="similarity">
    <text evidence="2">Belongs to the nicotinamide ribonucleoside (NR) uptake permease (TC 4.B.1) family.</text>
</comment>
<evidence type="ECO:0000313" key="12">
    <source>
        <dbReference type="Proteomes" id="UP001155145"/>
    </source>
</evidence>
<comment type="subcellular location">
    <subcellularLocation>
        <location evidence="1">Cell membrane</location>
        <topology evidence="1">Multi-pass membrane protein</topology>
    </subcellularLocation>
</comment>
<reference evidence="9" key="1">
    <citation type="submission" date="2021-10" db="EMBL/GenBank/DDBJ databases">
        <title>Novel species in genus Arthrobacter.</title>
        <authorList>
            <person name="Liu Y."/>
        </authorList>
    </citation>
    <scope>NUCLEOTIDE SEQUENCE</scope>
    <source>
        <strain evidence="11">zg-Y462</strain>
        <strain evidence="9">Zg-Y462</strain>
    </source>
</reference>
<feature type="transmembrane region" description="Helical" evidence="8">
    <location>
        <begin position="117"/>
        <end position="138"/>
    </location>
</feature>
<proteinExistence type="inferred from homology"/>